<dbReference type="EMBL" id="SGWV01000009">
    <property type="protein sequence ID" value="RZS54607.1"/>
    <property type="molecule type" value="Genomic_DNA"/>
</dbReference>
<reference evidence="1 2" key="1">
    <citation type="submission" date="2019-02" db="EMBL/GenBank/DDBJ databases">
        <title>Genomic Encyclopedia of Type Strains, Phase IV (KMG-IV): sequencing the most valuable type-strain genomes for metagenomic binning, comparative biology and taxonomic classification.</title>
        <authorList>
            <person name="Goeker M."/>
        </authorList>
    </citation>
    <scope>NUCLEOTIDE SEQUENCE [LARGE SCALE GENOMIC DNA]</scope>
    <source>
        <strain evidence="1 2">DSM 10617</strain>
    </source>
</reference>
<organism evidence="1 2">
    <name type="scientific">Sphaerotilus mobilis</name>
    <dbReference type="NCBI Taxonomy" id="47994"/>
    <lineage>
        <taxon>Bacteria</taxon>
        <taxon>Pseudomonadati</taxon>
        <taxon>Pseudomonadota</taxon>
        <taxon>Betaproteobacteria</taxon>
        <taxon>Burkholderiales</taxon>
        <taxon>Sphaerotilaceae</taxon>
        <taxon>Sphaerotilus</taxon>
    </lineage>
</organism>
<comment type="caution">
    <text evidence="1">The sequence shown here is derived from an EMBL/GenBank/DDBJ whole genome shotgun (WGS) entry which is preliminary data.</text>
</comment>
<name>A0A4Q7LL64_9BURK</name>
<protein>
    <submittedName>
        <fullName evidence="1">Uncharacterized protein</fullName>
    </submittedName>
</protein>
<sequence>MQAFPYAAPRYQIRLTRVDDPSLSDPADPMGLARGRVVGLRTATVFLEPGEADQVLHEWLAGGDGERAGRWRGDVVPMFESPAAAVTVAG</sequence>
<accession>A0A4Q7LL64</accession>
<evidence type="ECO:0000313" key="2">
    <source>
        <dbReference type="Proteomes" id="UP000293433"/>
    </source>
</evidence>
<proteinExistence type="predicted"/>
<gene>
    <name evidence="1" type="ORF">EV685_2089</name>
</gene>
<dbReference type="OrthoDB" id="9880041at2"/>
<dbReference type="RefSeq" id="WP_130481943.1">
    <property type="nucleotide sequence ID" value="NZ_SGWV01000009.1"/>
</dbReference>
<dbReference type="Proteomes" id="UP000293433">
    <property type="component" value="Unassembled WGS sequence"/>
</dbReference>
<keyword evidence="2" id="KW-1185">Reference proteome</keyword>
<evidence type="ECO:0000313" key="1">
    <source>
        <dbReference type="EMBL" id="RZS54607.1"/>
    </source>
</evidence>
<dbReference type="AlphaFoldDB" id="A0A4Q7LL64"/>